<dbReference type="CDD" id="cd04301">
    <property type="entry name" value="NAT_SF"/>
    <property type="match status" value="1"/>
</dbReference>
<dbReference type="EMBL" id="KV454410">
    <property type="protein sequence ID" value="ODQ64899.1"/>
    <property type="molecule type" value="Genomic_DNA"/>
</dbReference>
<dbReference type="InterPro" id="IPR016181">
    <property type="entry name" value="Acyl_CoA_acyltransferase"/>
</dbReference>
<dbReference type="SUPFAM" id="SSF55729">
    <property type="entry name" value="Acyl-CoA N-acyltransferases (Nat)"/>
    <property type="match status" value="1"/>
</dbReference>
<dbReference type="Proteomes" id="UP000095009">
    <property type="component" value="Unassembled WGS sequence"/>
</dbReference>
<evidence type="ECO:0000313" key="2">
    <source>
        <dbReference type="EMBL" id="ODQ64899.1"/>
    </source>
</evidence>
<dbReference type="AlphaFoldDB" id="A0A1E3PHK8"/>
<protein>
    <submittedName>
        <fullName evidence="2">GCN5-related N-acetyltransferase</fullName>
    </submittedName>
</protein>
<dbReference type="InterPro" id="IPR000182">
    <property type="entry name" value="GNAT_dom"/>
</dbReference>
<accession>A0A1E3PHK8</accession>
<dbReference type="GO" id="GO:0016747">
    <property type="term" value="F:acyltransferase activity, transferring groups other than amino-acyl groups"/>
    <property type="evidence" value="ECO:0007669"/>
    <property type="project" value="InterPro"/>
</dbReference>
<dbReference type="STRING" id="857566.A0A1E3PHK8"/>
<dbReference type="OrthoDB" id="329272at2759"/>
<evidence type="ECO:0000259" key="1">
    <source>
        <dbReference type="PROSITE" id="PS51186"/>
    </source>
</evidence>
<reference evidence="2 3" key="1">
    <citation type="journal article" date="2016" name="Proc. Natl. Acad. Sci. U.S.A.">
        <title>Comparative genomics of biotechnologically important yeasts.</title>
        <authorList>
            <person name="Riley R."/>
            <person name="Haridas S."/>
            <person name="Wolfe K.H."/>
            <person name="Lopes M.R."/>
            <person name="Hittinger C.T."/>
            <person name="Goeker M."/>
            <person name="Salamov A.A."/>
            <person name="Wisecaver J.H."/>
            <person name="Long T.M."/>
            <person name="Calvey C.H."/>
            <person name="Aerts A.L."/>
            <person name="Barry K.W."/>
            <person name="Choi C."/>
            <person name="Clum A."/>
            <person name="Coughlan A.Y."/>
            <person name="Deshpande S."/>
            <person name="Douglass A.P."/>
            <person name="Hanson S.J."/>
            <person name="Klenk H.-P."/>
            <person name="LaButti K.M."/>
            <person name="Lapidus A."/>
            <person name="Lindquist E.A."/>
            <person name="Lipzen A.M."/>
            <person name="Meier-Kolthoff J.P."/>
            <person name="Ohm R.A."/>
            <person name="Otillar R.P."/>
            <person name="Pangilinan J.L."/>
            <person name="Peng Y."/>
            <person name="Rokas A."/>
            <person name="Rosa C.A."/>
            <person name="Scheuner C."/>
            <person name="Sibirny A.A."/>
            <person name="Slot J.C."/>
            <person name="Stielow J.B."/>
            <person name="Sun H."/>
            <person name="Kurtzman C.P."/>
            <person name="Blackwell M."/>
            <person name="Grigoriev I.V."/>
            <person name="Jeffries T.W."/>
        </authorList>
    </citation>
    <scope>NUCLEOTIDE SEQUENCE [LARGE SCALE GENOMIC DNA]</scope>
    <source>
        <strain evidence="2 3">DSM 6958</strain>
    </source>
</reference>
<sequence length="157" mass="17556">MDFSYKYITGDCLSSAELYTILMLRSEVFVVEQNCVYQDIDGEDLSQLTTHVICYSQDKKVAAYSRILYQHTSETGLAKIGRVIVQKKFRGLRLGSSLLQHSIDQIKQEKSANTITGMKLSAQSHLAKFYGALGFTSVGDVYDEDGIPHIDMISDLS</sequence>
<evidence type="ECO:0000313" key="3">
    <source>
        <dbReference type="Proteomes" id="UP000095009"/>
    </source>
</evidence>
<organism evidence="2 3">
    <name type="scientific">Nadsonia fulvescens var. elongata DSM 6958</name>
    <dbReference type="NCBI Taxonomy" id="857566"/>
    <lineage>
        <taxon>Eukaryota</taxon>
        <taxon>Fungi</taxon>
        <taxon>Dikarya</taxon>
        <taxon>Ascomycota</taxon>
        <taxon>Saccharomycotina</taxon>
        <taxon>Dipodascomycetes</taxon>
        <taxon>Dipodascales</taxon>
        <taxon>Dipodascales incertae sedis</taxon>
        <taxon>Nadsonia</taxon>
    </lineage>
</organism>
<name>A0A1E3PHK8_9ASCO</name>
<dbReference type="Gene3D" id="3.40.630.30">
    <property type="match status" value="1"/>
</dbReference>
<gene>
    <name evidence="2" type="ORF">NADFUDRAFT_51498</name>
</gene>
<keyword evidence="2" id="KW-0808">Transferase</keyword>
<keyword evidence="3" id="KW-1185">Reference proteome</keyword>
<dbReference type="Pfam" id="PF13673">
    <property type="entry name" value="Acetyltransf_10"/>
    <property type="match status" value="1"/>
</dbReference>
<feature type="domain" description="N-acetyltransferase" evidence="1">
    <location>
        <begin position="8"/>
        <end position="157"/>
    </location>
</feature>
<proteinExistence type="predicted"/>
<dbReference type="PROSITE" id="PS51186">
    <property type="entry name" value="GNAT"/>
    <property type="match status" value="1"/>
</dbReference>